<dbReference type="AlphaFoldDB" id="A0A094JE88"/>
<dbReference type="EMBL" id="JPER01000003">
    <property type="protein sequence ID" value="KFZ30846.1"/>
    <property type="molecule type" value="Genomic_DNA"/>
</dbReference>
<protein>
    <submittedName>
        <fullName evidence="1">Uncharacterized protein</fullName>
    </submittedName>
</protein>
<dbReference type="STRING" id="435908.IDSA_07120"/>
<sequence>MLRALAIESQVFKQALILGRAPPRKIGAVISRRFHQNKSKDFYTQIKIHKSNQRYAMGQINYATTVLLLLMQYGDDLNIMRFNILPISMTTERCE</sequence>
<accession>A0A094JE88</accession>
<comment type="caution">
    <text evidence="1">The sequence shown here is derived from an EMBL/GenBank/DDBJ whole genome shotgun (WGS) entry which is preliminary data.</text>
</comment>
<dbReference type="Proteomes" id="UP000054363">
    <property type="component" value="Unassembled WGS sequence"/>
</dbReference>
<reference evidence="1 2" key="1">
    <citation type="submission" date="2014-06" db="EMBL/GenBank/DDBJ databases">
        <title>The draft genome sequence of Idiomarina salinarum ISL-52.</title>
        <authorList>
            <person name="Du J."/>
            <person name="Shao Z."/>
        </authorList>
    </citation>
    <scope>NUCLEOTIDE SEQUENCE [LARGE SCALE GENOMIC DNA]</scope>
    <source>
        <strain evidence="1 2">ISL-52</strain>
    </source>
</reference>
<evidence type="ECO:0000313" key="2">
    <source>
        <dbReference type="Proteomes" id="UP000054363"/>
    </source>
</evidence>
<proteinExistence type="predicted"/>
<gene>
    <name evidence="1" type="ORF">IDSA_07120</name>
</gene>
<keyword evidence="2" id="KW-1185">Reference proteome</keyword>
<name>A0A094JE88_9GAMM</name>
<organism evidence="1 2">
    <name type="scientific">Pseudidiomarina salinarum</name>
    <dbReference type="NCBI Taxonomy" id="435908"/>
    <lineage>
        <taxon>Bacteria</taxon>
        <taxon>Pseudomonadati</taxon>
        <taxon>Pseudomonadota</taxon>
        <taxon>Gammaproteobacteria</taxon>
        <taxon>Alteromonadales</taxon>
        <taxon>Idiomarinaceae</taxon>
        <taxon>Pseudidiomarina</taxon>
    </lineage>
</organism>
<evidence type="ECO:0000313" key="1">
    <source>
        <dbReference type="EMBL" id="KFZ30846.1"/>
    </source>
</evidence>